<comment type="similarity">
    <text evidence="3">Belongs to the glycosyltransferase 31 family. Beta3-Gal-T subfamily.</text>
</comment>
<accession>A0A060T9M0</accession>
<protein>
    <recommendedName>
        <fullName evidence="4">N-acetylgalactosaminide beta-1,3-galactosyltransferase</fullName>
        <ecNumber evidence="4">2.4.1.122</ecNumber>
    </recommendedName>
</protein>
<comment type="subcellular location">
    <subcellularLocation>
        <location evidence="1">Membrane</location>
        <topology evidence="1">Single-pass type II membrane protein</topology>
    </subcellularLocation>
</comment>
<evidence type="ECO:0000256" key="12">
    <source>
        <dbReference type="SAM" id="Phobius"/>
    </source>
</evidence>
<dbReference type="EMBL" id="HG937694">
    <property type="protein sequence ID" value="CDP37790.1"/>
    <property type="molecule type" value="Genomic_DNA"/>
</dbReference>
<reference evidence="14" key="1">
    <citation type="submission" date="2014-02" db="EMBL/GenBank/DDBJ databases">
        <authorList>
            <person name="Genoscope - CEA"/>
        </authorList>
    </citation>
    <scope>NUCLEOTIDE SEQUENCE</scope>
    <source>
        <strain evidence="14">LS3</strain>
    </source>
</reference>
<keyword evidence="9" id="KW-0735">Signal-anchor</keyword>
<evidence type="ECO:0000256" key="2">
    <source>
        <dbReference type="ARBA" id="ARBA00004922"/>
    </source>
</evidence>
<evidence type="ECO:0000256" key="11">
    <source>
        <dbReference type="ARBA" id="ARBA00023136"/>
    </source>
</evidence>
<comment type="pathway">
    <text evidence="2">Protein modification; protein glycosylation.</text>
</comment>
<name>A0A060T9M0_BLAAD</name>
<dbReference type="PhylomeDB" id="A0A060T9M0"/>
<keyword evidence="5" id="KW-0328">Glycosyltransferase</keyword>
<dbReference type="GO" id="GO:0000166">
    <property type="term" value="F:nucleotide binding"/>
    <property type="evidence" value="ECO:0007669"/>
    <property type="project" value="UniProtKB-KW"/>
</dbReference>
<evidence type="ECO:0000256" key="6">
    <source>
        <dbReference type="ARBA" id="ARBA00022679"/>
    </source>
</evidence>
<keyword evidence="8" id="KW-0547">Nucleotide-binding</keyword>
<proteinExistence type="inferred from homology"/>
<evidence type="ECO:0000256" key="1">
    <source>
        <dbReference type="ARBA" id="ARBA00004606"/>
    </source>
</evidence>
<evidence type="ECO:0000256" key="7">
    <source>
        <dbReference type="ARBA" id="ARBA00022692"/>
    </source>
</evidence>
<reference evidence="14" key="2">
    <citation type="submission" date="2014-06" db="EMBL/GenBank/DDBJ databases">
        <title>The complete genome of Blastobotrys (Arxula) adeninivorans LS3 - a yeast of biotechnological interest.</title>
        <authorList>
            <person name="Kunze G."/>
            <person name="Gaillardin C."/>
            <person name="Czernicka M."/>
            <person name="Durrens P."/>
            <person name="Martin T."/>
            <person name="Boer E."/>
            <person name="Gabaldon T."/>
            <person name="Cruz J."/>
            <person name="Talla E."/>
            <person name="Marck C."/>
            <person name="Goffeau A."/>
            <person name="Barbe V."/>
            <person name="Baret P."/>
            <person name="Baronian K."/>
            <person name="Beier S."/>
            <person name="Bleykasten C."/>
            <person name="Bode R."/>
            <person name="Casaregola S."/>
            <person name="Despons L."/>
            <person name="Fairhead C."/>
            <person name="Giersberg M."/>
            <person name="Gierski P."/>
            <person name="Hahnel U."/>
            <person name="Hartmann A."/>
            <person name="Jankowska D."/>
            <person name="Jubin C."/>
            <person name="Jung P."/>
            <person name="Lafontaine I."/>
            <person name="Leh-Louis V."/>
            <person name="Lemaire M."/>
            <person name="Marcet-Houben M."/>
            <person name="Mascher M."/>
            <person name="Morel G."/>
            <person name="Richard G.-F."/>
            <person name="Riechen J."/>
            <person name="Sacerdot C."/>
            <person name="Sarkar A."/>
            <person name="Savel G."/>
            <person name="Schacherer J."/>
            <person name="Sherman D."/>
            <person name="Straub M.-L."/>
            <person name="Stein N."/>
            <person name="Thierry A."/>
            <person name="Trautwein-Schult A."/>
            <person name="Westhof E."/>
            <person name="Worch S."/>
            <person name="Dujon B."/>
            <person name="Souciet J.-L."/>
            <person name="Wincker P."/>
            <person name="Scholz U."/>
            <person name="Neuveglise N."/>
        </authorList>
    </citation>
    <scope>NUCLEOTIDE SEQUENCE</scope>
    <source>
        <strain evidence="14">LS3</strain>
    </source>
</reference>
<dbReference type="PANTHER" id="PTHR23033">
    <property type="entry name" value="BETA1,3-GALACTOSYLTRANSFERASE"/>
    <property type="match status" value="1"/>
</dbReference>
<organism evidence="14">
    <name type="scientific">Blastobotrys adeninivorans</name>
    <name type="common">Yeast</name>
    <name type="synonym">Arxula adeninivorans</name>
    <dbReference type="NCBI Taxonomy" id="409370"/>
    <lineage>
        <taxon>Eukaryota</taxon>
        <taxon>Fungi</taxon>
        <taxon>Dikarya</taxon>
        <taxon>Ascomycota</taxon>
        <taxon>Saccharomycotina</taxon>
        <taxon>Dipodascomycetes</taxon>
        <taxon>Dipodascales</taxon>
        <taxon>Trichomonascaceae</taxon>
        <taxon>Blastobotrys</taxon>
    </lineage>
</organism>
<keyword evidence="7 12" id="KW-0812">Transmembrane</keyword>
<evidence type="ECO:0000256" key="4">
    <source>
        <dbReference type="ARBA" id="ARBA00012557"/>
    </source>
</evidence>
<dbReference type="Gene3D" id="3.90.550.50">
    <property type="match status" value="1"/>
</dbReference>
<evidence type="ECO:0000256" key="8">
    <source>
        <dbReference type="ARBA" id="ARBA00022741"/>
    </source>
</evidence>
<dbReference type="InterPro" id="IPR026050">
    <property type="entry name" value="C1GALT1/C1GALT1_chp1"/>
</dbReference>
<evidence type="ECO:0000259" key="13">
    <source>
        <dbReference type="Pfam" id="PF02434"/>
    </source>
</evidence>
<keyword evidence="6" id="KW-0808">Transferase</keyword>
<dbReference type="PANTHER" id="PTHR23033:SF47">
    <property type="entry name" value="APPLE DOMAIN-CONTAINING PROTEIN-RELATED"/>
    <property type="match status" value="1"/>
</dbReference>
<evidence type="ECO:0000313" key="14">
    <source>
        <dbReference type="EMBL" id="CDP37790.1"/>
    </source>
</evidence>
<dbReference type="AlphaFoldDB" id="A0A060T9M0"/>
<sequence length="547" mass="63650">MVIVYRVHKRRVLNLASVLVLSAVVLYLVPRLPRRKSPLPYQQPAHSYFHTYPDSNRYIGEDIWRPPPDRLGPAVVVNRGQQSDSPVKFRQPIAQDYPENADKVMIMIKTGENTMWDRLPIHFLTTLTRFPNFAIYSDSAGSIGGYEVIDILDHAPDDVLMSDNFEMYRQMLASRKDHSMPWQSDADLGRGWTLDKYKNILMLYHTYKSAPELDWYVMIDDDTALLADNLMAFLAIMNPAMPLYTGSAVAGLEHIFAHGGSGIVLSNEILRKVFDRDDADELVANYTRRAHDECCGDYMIAVFLREVIDYEMDFRAPHARFQGEALWDVPAGPINWCQPIVTLHHVTPREHEIMWEYERIKKDRGIVGGEILYRDLYNDFFKPYLGRQLRQGWDNGAKEVEFSLFTDTDPDSDADSKPYASVDKCILECNGRADCLMLRYDDYRQYCGLSTSVSYGRPIKDYREYDDHVHELRVEKGLEAGRRDDQKMVSLWYIERIRSMRAAQWCDVLHKDRQAEGKENGPYDQTEGWWHRAQHRYKINVRQNLVH</sequence>
<dbReference type="InterPro" id="IPR003378">
    <property type="entry name" value="Fringe-like_glycosylTrfase"/>
</dbReference>
<evidence type="ECO:0000256" key="9">
    <source>
        <dbReference type="ARBA" id="ARBA00022968"/>
    </source>
</evidence>
<dbReference type="Pfam" id="PF02434">
    <property type="entry name" value="Fringe"/>
    <property type="match status" value="1"/>
</dbReference>
<evidence type="ECO:0000256" key="10">
    <source>
        <dbReference type="ARBA" id="ARBA00022989"/>
    </source>
</evidence>
<feature type="domain" description="Fringe-like glycosyltransferase" evidence="13">
    <location>
        <begin position="210"/>
        <end position="304"/>
    </location>
</feature>
<keyword evidence="10 12" id="KW-1133">Transmembrane helix</keyword>
<gene>
    <name evidence="14" type="ORF">GNLVRS02_ARAD1D19558g</name>
</gene>
<feature type="transmembrane region" description="Helical" evidence="12">
    <location>
        <begin position="12"/>
        <end position="29"/>
    </location>
</feature>
<dbReference type="GO" id="GO:0016263">
    <property type="term" value="F:glycoprotein-N-acetylgalactosamine 3-beta-galactosyltransferase activity"/>
    <property type="evidence" value="ECO:0007669"/>
    <property type="project" value="UniProtKB-EC"/>
</dbReference>
<dbReference type="EC" id="2.4.1.122" evidence="4"/>
<keyword evidence="11 12" id="KW-0472">Membrane</keyword>
<evidence type="ECO:0000256" key="5">
    <source>
        <dbReference type="ARBA" id="ARBA00022676"/>
    </source>
</evidence>
<dbReference type="GO" id="GO:0016020">
    <property type="term" value="C:membrane"/>
    <property type="evidence" value="ECO:0007669"/>
    <property type="project" value="UniProtKB-SubCell"/>
</dbReference>
<evidence type="ECO:0000256" key="3">
    <source>
        <dbReference type="ARBA" id="ARBA00006462"/>
    </source>
</evidence>